<dbReference type="PANTHER" id="PTHR47944:SF16">
    <property type="entry name" value="CYTOCHROME P450 FAMILY 1 SUBFAMILY A POLYPEPTIDE 1"/>
    <property type="match status" value="1"/>
</dbReference>
<evidence type="ECO:0000256" key="7">
    <source>
        <dbReference type="ARBA" id="ARBA00023002"/>
    </source>
</evidence>
<evidence type="ECO:0000256" key="2">
    <source>
        <dbReference type="ARBA" id="ARBA00010617"/>
    </source>
</evidence>
<evidence type="ECO:0000256" key="4">
    <source>
        <dbReference type="ARBA" id="ARBA00022692"/>
    </source>
</evidence>
<comment type="similarity">
    <text evidence="2">Belongs to the cytochrome P450 family.</text>
</comment>
<dbReference type="GO" id="GO:0020037">
    <property type="term" value="F:heme binding"/>
    <property type="evidence" value="ECO:0007669"/>
    <property type="project" value="InterPro"/>
</dbReference>
<dbReference type="GO" id="GO:0005506">
    <property type="term" value="F:iron ion binding"/>
    <property type="evidence" value="ECO:0007669"/>
    <property type="project" value="InterPro"/>
</dbReference>
<dbReference type="PRINTS" id="PR00463">
    <property type="entry name" value="EP450I"/>
</dbReference>
<comment type="cofactor">
    <cofactor evidence="10">
        <name>heme</name>
        <dbReference type="ChEBI" id="CHEBI:30413"/>
    </cofactor>
</comment>
<evidence type="ECO:0000256" key="5">
    <source>
        <dbReference type="ARBA" id="ARBA00022723"/>
    </source>
</evidence>
<dbReference type="InterPro" id="IPR036396">
    <property type="entry name" value="Cyt_P450_sf"/>
</dbReference>
<keyword evidence="9 11" id="KW-0472">Membrane</keyword>
<gene>
    <name evidence="12" type="primary">SalS</name>
</gene>
<evidence type="ECO:0000256" key="11">
    <source>
        <dbReference type="SAM" id="Phobius"/>
    </source>
</evidence>
<evidence type="ECO:0000256" key="6">
    <source>
        <dbReference type="ARBA" id="ARBA00022989"/>
    </source>
</evidence>
<keyword evidence="3 10" id="KW-0349">Heme</keyword>
<feature type="transmembrane region" description="Helical" evidence="11">
    <location>
        <begin position="12"/>
        <end position="29"/>
    </location>
</feature>
<evidence type="ECO:0000256" key="3">
    <source>
        <dbReference type="ARBA" id="ARBA00022617"/>
    </source>
</evidence>
<keyword evidence="7" id="KW-0560">Oxidoreductase</keyword>
<dbReference type="GO" id="GO:0016020">
    <property type="term" value="C:membrane"/>
    <property type="evidence" value="ECO:0007669"/>
    <property type="project" value="UniProtKB-SubCell"/>
</dbReference>
<sequence>MAPINIEGNDFWMIACTVIIVFALVKFMFSKISFYQSANTTEWPAGPKTLPIIGNLHQLGGGVPLQVALANLAKVYGGAFTIWIGSWVPMIVISDIDNAREVLVNKSADYSARDVPDILKIITANGKNIADCDSGPFWHNLKKGLQSCINPSNVMSLSRLQEKDMQNLIKSMQERASQHNGIIKPLDHAKEASMRLLSRVIFGHDFSNEDLVIGVKDALDEMVRISGLASLADAFKIAKYLPSQRKNIRDMYATRDRVYNLIQPHIVPNLPENSFLHFLTSQDYSDEIIYSMVLEIFGLGVDSTAATAVWALSFLVGEQEIQEKLYREINNRTGGQRPVKVVDLKELPYLQAVMKETLRMKPIAPLAVPHVAAKDTTFKGRRIVKGTKVMVNLYAIHHDPNVFPAPYKFMPERFLKDVNSDGRFGDINTMESSLIPFGAGMRICGGVELAKQMVAFALASMVNEFKWDCVSEGKLPDLSEAISFILYMKNPLEAKITPRTKPFRQ</sequence>
<dbReference type="PRINTS" id="PR00385">
    <property type="entry name" value="P450"/>
</dbReference>
<keyword evidence="5 10" id="KW-0479">Metal-binding</keyword>
<evidence type="ECO:0000313" key="12">
    <source>
        <dbReference type="EMBL" id="BAT70022.1"/>
    </source>
</evidence>
<dbReference type="EMBL" id="LC100140">
    <property type="protein sequence ID" value="BAT70022.1"/>
    <property type="molecule type" value="mRNA"/>
</dbReference>
<dbReference type="SUPFAM" id="SSF48264">
    <property type="entry name" value="Cytochrome P450"/>
    <property type="match status" value="1"/>
</dbReference>
<feature type="binding site" description="axial binding residue" evidence="10">
    <location>
        <position position="444"/>
    </location>
    <ligand>
        <name>heme</name>
        <dbReference type="ChEBI" id="CHEBI:30413"/>
    </ligand>
    <ligandPart>
        <name>Fe</name>
        <dbReference type="ChEBI" id="CHEBI:18248"/>
    </ligandPart>
</feature>
<dbReference type="GO" id="GO:0004497">
    <property type="term" value="F:monooxygenase activity"/>
    <property type="evidence" value="ECO:0007669"/>
    <property type="project" value="InterPro"/>
</dbReference>
<organism evidence="12">
    <name type="scientific">Papaver somniferum</name>
    <name type="common">Opium poppy</name>
    <dbReference type="NCBI Taxonomy" id="3469"/>
    <lineage>
        <taxon>Eukaryota</taxon>
        <taxon>Viridiplantae</taxon>
        <taxon>Streptophyta</taxon>
        <taxon>Embryophyta</taxon>
        <taxon>Tracheophyta</taxon>
        <taxon>Spermatophyta</taxon>
        <taxon>Magnoliopsida</taxon>
        <taxon>Ranunculales</taxon>
        <taxon>Papaveraceae</taxon>
        <taxon>Papaveroideae</taxon>
        <taxon>Papaver</taxon>
    </lineage>
</organism>
<dbReference type="Gene3D" id="1.10.630.10">
    <property type="entry name" value="Cytochrome P450"/>
    <property type="match status" value="1"/>
</dbReference>
<dbReference type="Pfam" id="PF00067">
    <property type="entry name" value="p450"/>
    <property type="match status" value="1"/>
</dbReference>
<dbReference type="AlphaFoldDB" id="A0A0S3QNX1"/>
<dbReference type="GO" id="GO:0033075">
    <property type="term" value="P:isoquinoline alkaloid biosynthetic process"/>
    <property type="evidence" value="ECO:0007669"/>
    <property type="project" value="UniProtKB-ARBA"/>
</dbReference>
<accession>A0A0S3QNX1</accession>
<evidence type="ECO:0000256" key="8">
    <source>
        <dbReference type="ARBA" id="ARBA00023004"/>
    </source>
</evidence>
<dbReference type="GO" id="GO:0016717">
    <property type="term" value="F:oxidoreductase activity, acting on paired donors, with oxidation of a pair of donors resulting in the reduction of molecular oxygen to two molecules of water"/>
    <property type="evidence" value="ECO:0007669"/>
    <property type="project" value="UniProtKB-ARBA"/>
</dbReference>
<proteinExistence type="evidence at transcript level"/>
<keyword evidence="4 11" id="KW-0812">Transmembrane</keyword>
<comment type="subcellular location">
    <subcellularLocation>
        <location evidence="1">Membrane</location>
        <topology evidence="1">Single-pass membrane protein</topology>
    </subcellularLocation>
</comment>
<name>A0A0S3QNX1_PAPSO</name>
<reference evidence="12" key="1">
    <citation type="submission" date="2015-11" db="EMBL/GenBank/DDBJ databases">
        <title>Molecular cloning of morphine biosynthetic genes from Papaver somniferum.</title>
        <authorList>
            <person name="Kawano N."/>
            <person name="Kawahara N."/>
            <person name="Yoshimatsu K."/>
        </authorList>
    </citation>
    <scope>NUCLEOTIDE SEQUENCE</scope>
</reference>
<evidence type="ECO:0000256" key="1">
    <source>
        <dbReference type="ARBA" id="ARBA00004167"/>
    </source>
</evidence>
<evidence type="ECO:0000256" key="9">
    <source>
        <dbReference type="ARBA" id="ARBA00023136"/>
    </source>
</evidence>
<evidence type="ECO:0000256" key="10">
    <source>
        <dbReference type="PIRSR" id="PIRSR602401-1"/>
    </source>
</evidence>
<protein>
    <submittedName>
        <fullName evidence="12">Salutaridine synthase</fullName>
    </submittedName>
</protein>
<keyword evidence="8 10" id="KW-0408">Iron</keyword>
<keyword evidence="6 11" id="KW-1133">Transmembrane helix</keyword>
<dbReference type="InterPro" id="IPR002401">
    <property type="entry name" value="Cyt_P450_E_grp-I"/>
</dbReference>
<dbReference type="InterPro" id="IPR001128">
    <property type="entry name" value="Cyt_P450"/>
</dbReference>
<dbReference type="PANTHER" id="PTHR47944">
    <property type="entry name" value="CYTOCHROME P450 98A9"/>
    <property type="match status" value="1"/>
</dbReference>